<reference evidence="1 2" key="1">
    <citation type="submission" date="2006-10" db="EMBL/GenBank/DDBJ databases">
        <title>Complete sequence of Syntrophobacter fumaroxidans MPOB.</title>
        <authorList>
            <consortium name="US DOE Joint Genome Institute"/>
            <person name="Copeland A."/>
            <person name="Lucas S."/>
            <person name="Lapidus A."/>
            <person name="Barry K."/>
            <person name="Detter J.C."/>
            <person name="Glavina del Rio T."/>
            <person name="Hammon N."/>
            <person name="Israni S."/>
            <person name="Pitluck S."/>
            <person name="Goltsman E.G."/>
            <person name="Martinez M."/>
            <person name="Schmutz J."/>
            <person name="Larimer F."/>
            <person name="Land M."/>
            <person name="Hauser L."/>
            <person name="Kyrpides N."/>
            <person name="Kim E."/>
            <person name="Boone D.R."/>
            <person name="Brockman F."/>
            <person name="Culley D."/>
            <person name="Ferry J."/>
            <person name="Gunsalus R."/>
            <person name="McInerney M.J."/>
            <person name="Morrison M."/>
            <person name="Plugge C."/>
            <person name="Rohlin L."/>
            <person name="Scholten J."/>
            <person name="Sieber J."/>
            <person name="Stams A.J.M."/>
            <person name="Worm P."/>
            <person name="Henstra A.M."/>
            <person name="Richardson P."/>
        </authorList>
    </citation>
    <scope>NUCLEOTIDE SEQUENCE [LARGE SCALE GENOMIC DNA]</scope>
    <source>
        <strain evidence="2">DSM 10017 / MPOB</strain>
    </source>
</reference>
<evidence type="ECO:0000313" key="2">
    <source>
        <dbReference type="Proteomes" id="UP000001784"/>
    </source>
</evidence>
<dbReference type="Pfam" id="PF20131">
    <property type="entry name" value="MC3"/>
    <property type="match status" value="1"/>
</dbReference>
<keyword evidence="2" id="KW-1185">Reference proteome</keyword>
<dbReference type="InParanoid" id="A0LJV5"/>
<proteinExistence type="predicted"/>
<dbReference type="HOGENOM" id="CLU_136770_0_0_7"/>
<protein>
    <submittedName>
        <fullName evidence="1">Uncharacterized protein</fullName>
    </submittedName>
</protein>
<name>A0LJV5_SYNFM</name>
<dbReference type="STRING" id="335543.Sfum_2024"/>
<dbReference type="RefSeq" id="WP_011698877.1">
    <property type="nucleotide sequence ID" value="NC_008554.1"/>
</dbReference>
<dbReference type="eggNOG" id="ENOG5032WHJ">
    <property type="taxonomic scope" value="Bacteria"/>
</dbReference>
<dbReference type="KEGG" id="sfu:Sfum_2024"/>
<organism evidence="1 2">
    <name type="scientific">Syntrophobacter fumaroxidans (strain DSM 10017 / MPOB)</name>
    <dbReference type="NCBI Taxonomy" id="335543"/>
    <lineage>
        <taxon>Bacteria</taxon>
        <taxon>Pseudomonadati</taxon>
        <taxon>Thermodesulfobacteriota</taxon>
        <taxon>Syntrophobacteria</taxon>
        <taxon>Syntrophobacterales</taxon>
        <taxon>Syntrophobacteraceae</taxon>
        <taxon>Syntrophobacter</taxon>
    </lineage>
</organism>
<gene>
    <name evidence="1" type="ordered locus">Sfum_2024</name>
</gene>
<dbReference type="EMBL" id="CP000478">
    <property type="protein sequence ID" value="ABK17707.1"/>
    <property type="molecule type" value="Genomic_DNA"/>
</dbReference>
<dbReference type="OrthoDB" id="6957938at2"/>
<sequence>MLQDMSSLSREVEYVQNPALGGMLVWNFSVGYEENSEIRSAVPLPLLFIVLPIVLHEATFRFVLNTQERSGLRALAAKFSTSRESKSDLILAIHDRALQMRSLTMESLTFAIASNLLMLDMMSGKAIPLSQTPLRAGIPQSIRPMFDGTKKLGSWCSKLSLYEISIILKVGF</sequence>
<dbReference type="InterPro" id="IPR045390">
    <property type="entry name" value="ABC-3C_MC3"/>
</dbReference>
<evidence type="ECO:0000313" key="1">
    <source>
        <dbReference type="EMBL" id="ABK17707.1"/>
    </source>
</evidence>
<accession>A0LJV5</accession>
<dbReference type="AlphaFoldDB" id="A0LJV5"/>
<dbReference type="Proteomes" id="UP000001784">
    <property type="component" value="Chromosome"/>
</dbReference>